<name>A0AAU9TGY2_EUPED</name>
<organism evidence="1 2">
    <name type="scientific">Euphydryas editha</name>
    <name type="common">Edith's checkerspot</name>
    <dbReference type="NCBI Taxonomy" id="104508"/>
    <lineage>
        <taxon>Eukaryota</taxon>
        <taxon>Metazoa</taxon>
        <taxon>Ecdysozoa</taxon>
        <taxon>Arthropoda</taxon>
        <taxon>Hexapoda</taxon>
        <taxon>Insecta</taxon>
        <taxon>Pterygota</taxon>
        <taxon>Neoptera</taxon>
        <taxon>Endopterygota</taxon>
        <taxon>Lepidoptera</taxon>
        <taxon>Glossata</taxon>
        <taxon>Ditrysia</taxon>
        <taxon>Papilionoidea</taxon>
        <taxon>Nymphalidae</taxon>
        <taxon>Nymphalinae</taxon>
        <taxon>Euphydryas</taxon>
    </lineage>
</organism>
<comment type="caution">
    <text evidence="1">The sequence shown here is derived from an EMBL/GenBank/DDBJ whole genome shotgun (WGS) entry which is preliminary data.</text>
</comment>
<gene>
    <name evidence="1" type="ORF">EEDITHA_LOCUS1291</name>
</gene>
<dbReference type="AlphaFoldDB" id="A0AAU9TGY2"/>
<protein>
    <submittedName>
        <fullName evidence="1">Uncharacterized protein</fullName>
    </submittedName>
</protein>
<proteinExistence type="predicted"/>
<sequence>MARLRASQTQDLRRSRRNASSVYLNLATFLYECTIDYSLHLIVSIGPIEVVFKHCGALKFAGETPGLCCLNNKVKLPLLTPPPYIASWRNTRITKLEEAAL</sequence>
<accession>A0AAU9TGY2</accession>
<dbReference type="Proteomes" id="UP001153954">
    <property type="component" value="Unassembled WGS sequence"/>
</dbReference>
<evidence type="ECO:0000313" key="2">
    <source>
        <dbReference type="Proteomes" id="UP001153954"/>
    </source>
</evidence>
<dbReference type="EMBL" id="CAKOGL010000003">
    <property type="protein sequence ID" value="CAH2084750.1"/>
    <property type="molecule type" value="Genomic_DNA"/>
</dbReference>
<reference evidence="1" key="1">
    <citation type="submission" date="2022-03" db="EMBL/GenBank/DDBJ databases">
        <authorList>
            <person name="Tunstrom K."/>
        </authorList>
    </citation>
    <scope>NUCLEOTIDE SEQUENCE</scope>
</reference>
<evidence type="ECO:0000313" key="1">
    <source>
        <dbReference type="EMBL" id="CAH2084750.1"/>
    </source>
</evidence>
<keyword evidence="2" id="KW-1185">Reference proteome</keyword>